<dbReference type="Gene3D" id="1.10.287.950">
    <property type="entry name" value="Methyl-accepting chemotaxis protein"/>
    <property type="match status" value="1"/>
</dbReference>
<dbReference type="KEGG" id="dgi:Desgi_4170"/>
<keyword evidence="5" id="KW-0472">Membrane</keyword>
<dbReference type="OrthoDB" id="5392220at2"/>
<dbReference type="InterPro" id="IPR024478">
    <property type="entry name" value="HlyB_4HB_MCP"/>
</dbReference>
<dbReference type="GO" id="GO:0007165">
    <property type="term" value="P:signal transduction"/>
    <property type="evidence" value="ECO:0007669"/>
    <property type="project" value="UniProtKB-KW"/>
</dbReference>
<evidence type="ECO:0000313" key="9">
    <source>
        <dbReference type="Proteomes" id="UP000013520"/>
    </source>
</evidence>
<dbReference type="eggNOG" id="COG0840">
    <property type="taxonomic scope" value="Bacteria"/>
</dbReference>
<dbReference type="PROSITE" id="PS50111">
    <property type="entry name" value="CHEMOTAXIS_TRANSDUC_2"/>
    <property type="match status" value="1"/>
</dbReference>
<dbReference type="Proteomes" id="UP000013520">
    <property type="component" value="Chromosome"/>
</dbReference>
<dbReference type="PANTHER" id="PTHR32089">
    <property type="entry name" value="METHYL-ACCEPTING CHEMOTAXIS PROTEIN MCPB"/>
    <property type="match status" value="1"/>
</dbReference>
<gene>
    <name evidence="8" type="ORF">Desgi_4170</name>
</gene>
<name>R4KS57_9FIRM</name>
<reference evidence="8 9" key="1">
    <citation type="submission" date="2012-01" db="EMBL/GenBank/DDBJ databases">
        <title>Complete sequence of Desulfotomaculum gibsoniae DSM 7213.</title>
        <authorList>
            <consortium name="US DOE Joint Genome Institute"/>
            <person name="Lucas S."/>
            <person name="Han J."/>
            <person name="Lapidus A."/>
            <person name="Cheng J.-F."/>
            <person name="Goodwin L."/>
            <person name="Pitluck S."/>
            <person name="Peters L."/>
            <person name="Ovchinnikova G."/>
            <person name="Teshima H."/>
            <person name="Detter J.C."/>
            <person name="Han C."/>
            <person name="Tapia R."/>
            <person name="Land M."/>
            <person name="Hauser L."/>
            <person name="Kyrpides N."/>
            <person name="Ivanova N."/>
            <person name="Pagani I."/>
            <person name="Parshina S."/>
            <person name="Plugge C."/>
            <person name="Muyzer G."/>
            <person name="Kuever J."/>
            <person name="Ivanova A."/>
            <person name="Nazina T."/>
            <person name="Klenk H.-P."/>
            <person name="Brambilla E."/>
            <person name="Spring S."/>
            <person name="Stams A.F."/>
            <person name="Woyke T."/>
        </authorList>
    </citation>
    <scope>NUCLEOTIDE SEQUENCE [LARGE SCALE GENOMIC DNA]</scope>
    <source>
        <strain evidence="8 9">DSM 7213</strain>
    </source>
</reference>
<proteinExistence type="inferred from homology"/>
<dbReference type="FunFam" id="1.10.287.950:FF:000001">
    <property type="entry name" value="Methyl-accepting chemotaxis sensory transducer"/>
    <property type="match status" value="1"/>
</dbReference>
<evidence type="ECO:0000256" key="1">
    <source>
        <dbReference type="ARBA" id="ARBA00023224"/>
    </source>
</evidence>
<feature type="domain" description="Methyl-accepting transducer" evidence="6">
    <location>
        <begin position="267"/>
        <end position="517"/>
    </location>
</feature>
<keyword evidence="1 3" id="KW-0807">Transducer</keyword>
<dbReference type="EMBL" id="CP003273">
    <property type="protein sequence ID" value="AGL03425.1"/>
    <property type="molecule type" value="Genomic_DNA"/>
</dbReference>
<sequence>MKLNIKGKILLGFGVVLLLMLGSCLYLIDKMKTMDDNYSALINEKAYGYIYAESARAGFNMAAVNVRGYIIDGNSDSPAKIQASLDNSIKLIDKIAPLMSTDEGKQLINDYKTKADVYRKLMLDQLVPLISARESAQSEKERAIAQKKITDFFAANQKTITDLDTAAQTFSEYESKLLEEGGNQNTDNVREIITTSNIVVLIIIILGLVIALLIARMIANPISLVDTEAAKIATGDLTGKEIKVRTKDEVGHLAESFNNMLHNLKDITRQLQEKSQKVASSAAELSASAENVSAAATETASTVGEVASTVEQVAANAQHISDVSAQAAAHAKEGNEGLDSVVAQMDIIQETTESSGKVVSGLSESAGKITQIVELITSIADQTNLLALNAAIESARAGEHGRGFAVVADEVRKLAEQSAGAAKEIHILITSIQHESKKAVESMQQSGTQVETGSQVVREVRVTIEKIISAVQNMADDIQSVAVAIEQMNSGVQNVAAATEEQTATMEEVASTTQSLAGLAGELDELSKRFKLA</sequence>
<dbReference type="CDD" id="cd11386">
    <property type="entry name" value="MCP_signal"/>
    <property type="match status" value="1"/>
</dbReference>
<keyword evidence="4" id="KW-0175">Coiled coil</keyword>
<evidence type="ECO:0000256" key="4">
    <source>
        <dbReference type="SAM" id="Coils"/>
    </source>
</evidence>
<evidence type="ECO:0000313" key="8">
    <source>
        <dbReference type="EMBL" id="AGL03425.1"/>
    </source>
</evidence>
<dbReference type="SMART" id="SM00304">
    <property type="entry name" value="HAMP"/>
    <property type="match status" value="1"/>
</dbReference>
<accession>R4KS57</accession>
<evidence type="ECO:0000256" key="2">
    <source>
        <dbReference type="ARBA" id="ARBA00029447"/>
    </source>
</evidence>
<dbReference type="SMART" id="SM00283">
    <property type="entry name" value="MA"/>
    <property type="match status" value="1"/>
</dbReference>
<evidence type="ECO:0000259" key="6">
    <source>
        <dbReference type="PROSITE" id="PS50111"/>
    </source>
</evidence>
<feature type="transmembrane region" description="Helical" evidence="5">
    <location>
        <begin position="198"/>
        <end position="215"/>
    </location>
</feature>
<keyword evidence="9" id="KW-1185">Reference proteome</keyword>
<dbReference type="PANTHER" id="PTHR32089:SF112">
    <property type="entry name" value="LYSOZYME-LIKE PROTEIN-RELATED"/>
    <property type="match status" value="1"/>
</dbReference>
<feature type="domain" description="HAMP" evidence="7">
    <location>
        <begin position="216"/>
        <end position="269"/>
    </location>
</feature>
<dbReference type="GO" id="GO:0016020">
    <property type="term" value="C:membrane"/>
    <property type="evidence" value="ECO:0007669"/>
    <property type="project" value="InterPro"/>
</dbReference>
<dbReference type="GO" id="GO:0006935">
    <property type="term" value="P:chemotaxis"/>
    <property type="evidence" value="ECO:0007669"/>
    <property type="project" value="UniProtKB-ARBA"/>
</dbReference>
<organism evidence="8 9">
    <name type="scientific">Desulfoscipio gibsoniae DSM 7213</name>
    <dbReference type="NCBI Taxonomy" id="767817"/>
    <lineage>
        <taxon>Bacteria</taxon>
        <taxon>Bacillati</taxon>
        <taxon>Bacillota</taxon>
        <taxon>Clostridia</taxon>
        <taxon>Eubacteriales</taxon>
        <taxon>Desulfallaceae</taxon>
        <taxon>Desulfoscipio</taxon>
    </lineage>
</organism>
<dbReference type="Pfam" id="PF12729">
    <property type="entry name" value="4HB_MCP_1"/>
    <property type="match status" value="1"/>
</dbReference>
<comment type="similarity">
    <text evidence="2">Belongs to the methyl-accepting chemotaxis (MCP) protein family.</text>
</comment>
<dbReference type="PROSITE" id="PS50885">
    <property type="entry name" value="HAMP"/>
    <property type="match status" value="1"/>
</dbReference>
<feature type="transmembrane region" description="Helical" evidence="5">
    <location>
        <begin position="9"/>
        <end position="28"/>
    </location>
</feature>
<dbReference type="STRING" id="767817.Desgi_4170"/>
<dbReference type="Gene3D" id="6.10.340.10">
    <property type="match status" value="1"/>
</dbReference>
<evidence type="ECO:0000256" key="3">
    <source>
        <dbReference type="PROSITE-ProRule" id="PRU00284"/>
    </source>
</evidence>
<dbReference type="RefSeq" id="WP_006521529.1">
    <property type="nucleotide sequence ID" value="NC_021184.1"/>
</dbReference>
<dbReference type="SUPFAM" id="SSF58104">
    <property type="entry name" value="Methyl-accepting chemotaxis protein (MCP) signaling domain"/>
    <property type="match status" value="1"/>
</dbReference>
<dbReference type="AlphaFoldDB" id="R4KS57"/>
<evidence type="ECO:0000259" key="7">
    <source>
        <dbReference type="PROSITE" id="PS50885"/>
    </source>
</evidence>
<feature type="coiled-coil region" evidence="4">
    <location>
        <begin position="254"/>
        <end position="284"/>
    </location>
</feature>
<evidence type="ECO:0000256" key="5">
    <source>
        <dbReference type="SAM" id="Phobius"/>
    </source>
</evidence>
<protein>
    <submittedName>
        <fullName evidence="8">Methyl-accepting chemotaxis protein</fullName>
    </submittedName>
</protein>
<dbReference type="InterPro" id="IPR003660">
    <property type="entry name" value="HAMP_dom"/>
</dbReference>
<dbReference type="Pfam" id="PF00672">
    <property type="entry name" value="HAMP"/>
    <property type="match status" value="1"/>
</dbReference>
<dbReference type="InterPro" id="IPR004089">
    <property type="entry name" value="MCPsignal_dom"/>
</dbReference>
<keyword evidence="5" id="KW-1133">Transmembrane helix</keyword>
<dbReference type="CDD" id="cd06225">
    <property type="entry name" value="HAMP"/>
    <property type="match status" value="1"/>
</dbReference>
<keyword evidence="5" id="KW-0812">Transmembrane</keyword>
<dbReference type="HOGENOM" id="CLU_000445_107_27_9"/>
<dbReference type="Pfam" id="PF00015">
    <property type="entry name" value="MCPsignal"/>
    <property type="match status" value="1"/>
</dbReference>
<dbReference type="PROSITE" id="PS51257">
    <property type="entry name" value="PROKAR_LIPOPROTEIN"/>
    <property type="match status" value="1"/>
</dbReference>